<evidence type="ECO:0000313" key="2">
    <source>
        <dbReference type="Proteomes" id="UP000542973"/>
    </source>
</evidence>
<dbReference type="RefSeq" id="WP_151023502.1">
    <property type="nucleotide sequence ID" value="NZ_BAAAEB010000004.1"/>
</dbReference>
<dbReference type="AlphaFoldDB" id="A0A849BIU5"/>
<organism evidence="1 2">
    <name type="scientific">Cupriavidus gilardii</name>
    <dbReference type="NCBI Taxonomy" id="82541"/>
    <lineage>
        <taxon>Bacteria</taxon>
        <taxon>Pseudomonadati</taxon>
        <taxon>Pseudomonadota</taxon>
        <taxon>Betaproteobacteria</taxon>
        <taxon>Burkholderiales</taxon>
        <taxon>Burkholderiaceae</taxon>
        <taxon>Cupriavidus</taxon>
    </lineage>
</organism>
<proteinExistence type="predicted"/>
<reference evidence="1 2" key="1">
    <citation type="submission" date="2020-05" db="EMBL/GenBank/DDBJ databases">
        <title>MicrobeNet Type strains.</title>
        <authorList>
            <person name="Nicholson A.C."/>
        </authorList>
    </citation>
    <scope>NUCLEOTIDE SEQUENCE [LARGE SCALE GENOMIC DNA]</scope>
    <source>
        <strain evidence="1 2">ATCC 700815</strain>
    </source>
</reference>
<evidence type="ECO:0000313" key="1">
    <source>
        <dbReference type="EMBL" id="NNH13958.1"/>
    </source>
</evidence>
<sequence>MLAIRLPRSINAEPAQELKDERKPKPEEVVMWRCPVCLEMHDWEEDAADCCAEDEGNDDLASIARACCPSCSTQYETYESAVDCCMWLTHSPAERWELARQLRAYGYLLESALANAVVEQDGVLL</sequence>
<accession>A0A849BIU5</accession>
<dbReference type="Proteomes" id="UP000542973">
    <property type="component" value="Unassembled WGS sequence"/>
</dbReference>
<protein>
    <submittedName>
        <fullName evidence="1">Uncharacterized protein</fullName>
    </submittedName>
</protein>
<name>A0A849BIU5_9BURK</name>
<comment type="caution">
    <text evidence="1">The sequence shown here is derived from an EMBL/GenBank/DDBJ whole genome shotgun (WGS) entry which is preliminary data.</text>
</comment>
<dbReference type="EMBL" id="JABEMD010000066">
    <property type="protein sequence ID" value="NNH13958.1"/>
    <property type="molecule type" value="Genomic_DNA"/>
</dbReference>
<gene>
    <name evidence="1" type="ORF">HLB16_24220</name>
</gene>